<reference evidence="3" key="1">
    <citation type="submission" date="2018-12" db="EMBL/GenBank/DDBJ databases">
        <title>Tengunoibacter tsumagoiensis gen. nov., sp. nov., Dictyobacter kobayashii sp. nov., D. alpinus sp. nov., and D. joshuensis sp. nov. and description of Dictyobacteraceae fam. nov. within the order Ktedonobacterales isolated from Tengu-no-mugimeshi.</title>
        <authorList>
            <person name="Wang C.M."/>
            <person name="Zheng Y."/>
            <person name="Sakai Y."/>
            <person name="Toyoda A."/>
            <person name="Minakuchi Y."/>
            <person name="Abe K."/>
            <person name="Yokota A."/>
            <person name="Yabe S."/>
        </authorList>
    </citation>
    <scope>NUCLEOTIDE SEQUENCE [LARGE SCALE GENOMIC DNA]</scope>
    <source>
        <strain evidence="3">S-27</strain>
    </source>
</reference>
<protein>
    <submittedName>
        <fullName evidence="2">General stress protein</fullName>
    </submittedName>
</protein>
<dbReference type="OrthoDB" id="9795235at2"/>
<proteinExistence type="predicted"/>
<keyword evidence="3" id="KW-1185">Reference proteome</keyword>
<dbReference type="PANTHER" id="PTHR34818:SF1">
    <property type="entry name" value="PROTEIN BLI-3"/>
    <property type="match status" value="1"/>
</dbReference>
<evidence type="ECO:0000313" key="3">
    <source>
        <dbReference type="Proteomes" id="UP000287224"/>
    </source>
</evidence>
<dbReference type="AlphaFoldDB" id="A0A401ZI22"/>
<organism evidence="2 3">
    <name type="scientific">Dictyobacter aurantiacus</name>
    <dbReference type="NCBI Taxonomy" id="1936993"/>
    <lineage>
        <taxon>Bacteria</taxon>
        <taxon>Bacillati</taxon>
        <taxon>Chloroflexota</taxon>
        <taxon>Ktedonobacteria</taxon>
        <taxon>Ktedonobacterales</taxon>
        <taxon>Dictyobacteraceae</taxon>
        <taxon>Dictyobacter</taxon>
    </lineage>
</organism>
<gene>
    <name evidence="2" type="ORF">KDAU_38210</name>
</gene>
<evidence type="ECO:0000259" key="1">
    <source>
        <dbReference type="Pfam" id="PF16242"/>
    </source>
</evidence>
<dbReference type="EMBL" id="BIFQ01000001">
    <property type="protein sequence ID" value="GCE06492.1"/>
    <property type="molecule type" value="Genomic_DNA"/>
</dbReference>
<sequence length="170" mass="19264">MSSHTEDKSDKKLLSDKIKDIRMAMMTTVDPDGTLHSRPMASQDFKALEFDGDLWFMTYASSHKVTEVQQHQQVNLSYSKPGDNLYVSVTGTAQLVRDRQKIKDLWNPIYKTWFPNGEDDPDIALLKVHVDSAEYWDAPSGKMGFLYTITKGLASHGEKQAGEDVKLDIH</sequence>
<dbReference type="Gene3D" id="2.30.110.10">
    <property type="entry name" value="Electron Transport, Fmn-binding Protein, Chain A"/>
    <property type="match status" value="1"/>
</dbReference>
<feature type="domain" description="General stress protein FMN-binding split barrel" evidence="1">
    <location>
        <begin position="12"/>
        <end position="153"/>
    </location>
</feature>
<dbReference type="InterPro" id="IPR052917">
    <property type="entry name" value="Stress-Dev_Protein"/>
</dbReference>
<dbReference type="Pfam" id="PF16242">
    <property type="entry name" value="Pyrid_ox_like"/>
    <property type="match status" value="1"/>
</dbReference>
<dbReference type="Proteomes" id="UP000287224">
    <property type="component" value="Unassembled WGS sequence"/>
</dbReference>
<dbReference type="InterPro" id="IPR012349">
    <property type="entry name" value="Split_barrel_FMN-bd"/>
</dbReference>
<comment type="caution">
    <text evidence="2">The sequence shown here is derived from an EMBL/GenBank/DDBJ whole genome shotgun (WGS) entry which is preliminary data.</text>
</comment>
<dbReference type="RefSeq" id="WP_126597433.1">
    <property type="nucleotide sequence ID" value="NZ_BIFQ01000001.1"/>
</dbReference>
<dbReference type="SUPFAM" id="SSF50475">
    <property type="entry name" value="FMN-binding split barrel"/>
    <property type="match status" value="1"/>
</dbReference>
<name>A0A401ZI22_9CHLR</name>
<accession>A0A401ZI22</accession>
<dbReference type="InterPro" id="IPR038725">
    <property type="entry name" value="YdaG_split_barrel_FMN-bd"/>
</dbReference>
<evidence type="ECO:0000313" key="2">
    <source>
        <dbReference type="EMBL" id="GCE06492.1"/>
    </source>
</evidence>
<dbReference type="PANTHER" id="PTHR34818">
    <property type="entry name" value="PROTEIN BLI-3"/>
    <property type="match status" value="1"/>
</dbReference>